<dbReference type="Proteomes" id="UP000250275">
    <property type="component" value="Unassembled WGS sequence"/>
</dbReference>
<gene>
    <name evidence="1" type="ORF">WN48_04768</name>
</gene>
<keyword evidence="2" id="KW-1185">Reference proteome</keyword>
<dbReference type="EMBL" id="KQ762788">
    <property type="protein sequence ID" value="OAD55514.1"/>
    <property type="molecule type" value="Genomic_DNA"/>
</dbReference>
<reference evidence="1 2" key="1">
    <citation type="submission" date="2015-07" db="EMBL/GenBank/DDBJ databases">
        <title>The genome of Eufriesea mexicana.</title>
        <authorList>
            <person name="Pan H."/>
            <person name="Kapheim K."/>
        </authorList>
    </citation>
    <scope>NUCLEOTIDE SEQUENCE [LARGE SCALE GENOMIC DNA]</scope>
    <source>
        <strain evidence="1">0111107269</strain>
        <tissue evidence="1">Whole body</tissue>
    </source>
</reference>
<organism evidence="1 2">
    <name type="scientific">Eufriesea mexicana</name>
    <dbReference type="NCBI Taxonomy" id="516756"/>
    <lineage>
        <taxon>Eukaryota</taxon>
        <taxon>Metazoa</taxon>
        <taxon>Ecdysozoa</taxon>
        <taxon>Arthropoda</taxon>
        <taxon>Hexapoda</taxon>
        <taxon>Insecta</taxon>
        <taxon>Pterygota</taxon>
        <taxon>Neoptera</taxon>
        <taxon>Endopterygota</taxon>
        <taxon>Hymenoptera</taxon>
        <taxon>Apocrita</taxon>
        <taxon>Aculeata</taxon>
        <taxon>Apoidea</taxon>
        <taxon>Anthophila</taxon>
        <taxon>Apidae</taxon>
        <taxon>Eufriesea</taxon>
    </lineage>
</organism>
<protein>
    <submittedName>
        <fullName evidence="1">Uncharacterized protein</fullName>
    </submittedName>
</protein>
<evidence type="ECO:0000313" key="1">
    <source>
        <dbReference type="EMBL" id="OAD55514.1"/>
    </source>
</evidence>
<evidence type="ECO:0000313" key="2">
    <source>
        <dbReference type="Proteomes" id="UP000250275"/>
    </source>
</evidence>
<accession>A0A310SE41</accession>
<sequence>MAAAGACHGPGSRLQYRSQLHAPEAHLLFHVKGEDIRVENQQPLYAIAFRIEDLLYQTV</sequence>
<proteinExistence type="predicted"/>
<dbReference type="AlphaFoldDB" id="A0A310SE41"/>
<name>A0A310SE41_9HYME</name>